<proteinExistence type="predicted"/>
<accession>A0ABW5WXU7</accession>
<keyword evidence="2" id="KW-1185">Reference proteome</keyword>
<sequence length="269" mass="31066">MKVRVKIEEAGRAAVIENINIDEQLTIGRLFDDFIMKGHVLEQQVYQLELGSLSYNSLHRQKVHEIIRTYPGCRFLSDSLKVTLMNSENSRGARPLLDYSLFLETAAQYCKPENIHHIEDGAVCYIQQEHAQFLVRKENHGLEFFHFRHQFDSALESRGRAPFLHIELKTRDELSHDELTWIRSVTLPKTERRNPLIHLNGASLDQDLLMEISTLLHRVIVIIGTYQKAGQKVAGDYEMFPAYIEMNGKTTVGRLDRRSLEEIIPDPAE</sequence>
<dbReference type="EMBL" id="JBHUOQ010000001">
    <property type="protein sequence ID" value="MFD2830038.1"/>
    <property type="molecule type" value="Genomic_DNA"/>
</dbReference>
<dbReference type="Proteomes" id="UP001597519">
    <property type="component" value="Unassembled WGS sequence"/>
</dbReference>
<evidence type="ECO:0000313" key="1">
    <source>
        <dbReference type="EMBL" id="MFD2830038.1"/>
    </source>
</evidence>
<evidence type="ECO:0000313" key="2">
    <source>
        <dbReference type="Proteomes" id="UP001597519"/>
    </source>
</evidence>
<gene>
    <name evidence="1" type="ORF">ACFSX4_06105</name>
</gene>
<organism evidence="1 2">
    <name type="scientific">Corticicoccus populi</name>
    <dbReference type="NCBI Taxonomy" id="1812821"/>
    <lineage>
        <taxon>Bacteria</taxon>
        <taxon>Bacillati</taxon>
        <taxon>Bacillota</taxon>
        <taxon>Bacilli</taxon>
        <taxon>Bacillales</taxon>
        <taxon>Staphylococcaceae</taxon>
        <taxon>Corticicoccus</taxon>
    </lineage>
</organism>
<name>A0ABW5WXU7_9STAP</name>
<protein>
    <submittedName>
        <fullName evidence="1">Uncharacterized protein</fullName>
    </submittedName>
</protein>
<comment type="caution">
    <text evidence="1">The sequence shown here is derived from an EMBL/GenBank/DDBJ whole genome shotgun (WGS) entry which is preliminary data.</text>
</comment>
<dbReference type="RefSeq" id="WP_377772589.1">
    <property type="nucleotide sequence ID" value="NZ_JBHUOQ010000001.1"/>
</dbReference>
<reference evidence="2" key="1">
    <citation type="journal article" date="2019" name="Int. J. Syst. Evol. Microbiol.">
        <title>The Global Catalogue of Microorganisms (GCM) 10K type strain sequencing project: providing services to taxonomists for standard genome sequencing and annotation.</title>
        <authorList>
            <consortium name="The Broad Institute Genomics Platform"/>
            <consortium name="The Broad Institute Genome Sequencing Center for Infectious Disease"/>
            <person name="Wu L."/>
            <person name="Ma J."/>
        </authorList>
    </citation>
    <scope>NUCLEOTIDE SEQUENCE [LARGE SCALE GENOMIC DNA]</scope>
    <source>
        <strain evidence="2">KCTC 33575</strain>
    </source>
</reference>